<dbReference type="PANTHER" id="PTHR22926:SF3">
    <property type="entry name" value="UNDECAPRENYL-PHOSPHATE ALPHA-N-ACETYLGLUCOSAMINYL 1-PHOSPHATE TRANSFERASE"/>
    <property type="match status" value="1"/>
</dbReference>
<evidence type="ECO:0000256" key="3">
    <source>
        <dbReference type="ARBA" id="ARBA00022679"/>
    </source>
</evidence>
<comment type="cofactor">
    <cofactor evidence="7">
        <name>Mg(2+)</name>
        <dbReference type="ChEBI" id="CHEBI:18420"/>
    </cofactor>
</comment>
<evidence type="ECO:0000256" key="7">
    <source>
        <dbReference type="PIRSR" id="PIRSR600715-1"/>
    </source>
</evidence>
<comment type="subcellular location">
    <subcellularLocation>
        <location evidence="1">Cell membrane</location>
        <topology evidence="1">Multi-pass membrane protein</topology>
    </subcellularLocation>
</comment>
<feature type="transmembrane region" description="Helical" evidence="9">
    <location>
        <begin position="115"/>
        <end position="132"/>
    </location>
</feature>
<dbReference type="EMBL" id="SJPJ01000002">
    <property type="protein sequence ID" value="TWT76714.1"/>
    <property type="molecule type" value="Genomic_DNA"/>
</dbReference>
<keyword evidence="2" id="KW-1003">Cell membrane</keyword>
<proteinExistence type="predicted"/>
<organism evidence="10 11">
    <name type="scientific">Novipirellula herctigrandis</name>
    <dbReference type="NCBI Taxonomy" id="2527986"/>
    <lineage>
        <taxon>Bacteria</taxon>
        <taxon>Pseudomonadati</taxon>
        <taxon>Planctomycetota</taxon>
        <taxon>Planctomycetia</taxon>
        <taxon>Pirellulales</taxon>
        <taxon>Pirellulaceae</taxon>
        <taxon>Novipirellula</taxon>
    </lineage>
</organism>
<dbReference type="EC" id="2.7.8.33" evidence="10"/>
<feature type="transmembrane region" description="Helical" evidence="9">
    <location>
        <begin position="47"/>
        <end position="69"/>
    </location>
</feature>
<keyword evidence="5 9" id="KW-1133">Transmembrane helix</keyword>
<reference evidence="10 11" key="1">
    <citation type="submission" date="2019-02" db="EMBL/GenBank/DDBJ databases">
        <title>Deep-cultivation of Planctomycetes and their phenomic and genomic characterization uncovers novel biology.</title>
        <authorList>
            <person name="Wiegand S."/>
            <person name="Jogler M."/>
            <person name="Boedeker C."/>
            <person name="Pinto D."/>
            <person name="Vollmers J."/>
            <person name="Rivas-Marin E."/>
            <person name="Kohn T."/>
            <person name="Peeters S.H."/>
            <person name="Heuer A."/>
            <person name="Rast P."/>
            <person name="Oberbeckmann S."/>
            <person name="Bunk B."/>
            <person name="Jeske O."/>
            <person name="Meyerdierks A."/>
            <person name="Storesund J.E."/>
            <person name="Kallscheuer N."/>
            <person name="Luecker S."/>
            <person name="Lage O.M."/>
            <person name="Pohl T."/>
            <person name="Merkel B.J."/>
            <person name="Hornburger P."/>
            <person name="Mueller R.-W."/>
            <person name="Bruemmer F."/>
            <person name="Labrenz M."/>
            <person name="Spormann A.M."/>
            <person name="Op Den Camp H."/>
            <person name="Overmann J."/>
            <person name="Amann R."/>
            <person name="Jetten M.S.M."/>
            <person name="Mascher T."/>
            <person name="Medema M.H."/>
            <person name="Devos D.P."/>
            <person name="Kaster A.-K."/>
            <person name="Ovreas L."/>
            <person name="Rohde M."/>
            <person name="Galperin M.Y."/>
            <person name="Jogler C."/>
        </authorList>
    </citation>
    <scope>NUCLEOTIDE SEQUENCE [LARGE SCALE GENOMIC DNA]</scope>
    <source>
        <strain evidence="10 11">CA13</strain>
    </source>
</reference>
<sequence length="528" mass="57042">MIWLLLASLAVSTAAALVLVPAVRALACQIGMIDKPDAQRKLHTKPIALGGGVAVFGSLLVGCILTLLLDVQFFGGKFSGVLMSGHWKLLFVAAGAILAVGLIDDRWALRGRQKLLLQCMIVAAIAGGGSMIRELSLFGFEFQLGLLSLPVTMLWLLIAINALNLIDGADGMATTVGTIVCLGLGILSCRDGVSFNGIVCFALAGSLMGFLAFNRPPATIFLGDAGSMMIGLFVGVLAIWSSVKESTILASAPVAILAIPLFDSTAAILRRWLTGRSMYATDRAHLHHLLQAKFGSHGMLVVVAVLCLITTTLSVVATFFGLPWLAGIGVVFVLGLLIVTRSFGYAEFRLVLSRMAGIYRSFSTSPRDTESRKLERQHALQGNGAWETVWEPLVEFAKSHDLASIKIDLNMAWLHEGYHASWQSVRLPEKANQLSMSVPLFTRQTMNESEMAIGRLHIIAPANTPMIYQKVAEFVERLDELGPQIDHVIEQLSADDTSHDSKVFHWPKRSETVAPTSEQTARQPTGAN</sequence>
<evidence type="ECO:0000256" key="2">
    <source>
        <dbReference type="ARBA" id="ARBA00022475"/>
    </source>
</evidence>
<evidence type="ECO:0000256" key="6">
    <source>
        <dbReference type="ARBA" id="ARBA00023136"/>
    </source>
</evidence>
<evidence type="ECO:0000256" key="9">
    <source>
        <dbReference type="SAM" id="Phobius"/>
    </source>
</evidence>
<dbReference type="GO" id="GO:0044038">
    <property type="term" value="P:cell wall macromolecule biosynthetic process"/>
    <property type="evidence" value="ECO:0007669"/>
    <property type="project" value="TreeGrafter"/>
</dbReference>
<feature type="transmembrane region" description="Helical" evidence="9">
    <location>
        <begin position="220"/>
        <end position="240"/>
    </location>
</feature>
<feature type="transmembrane region" description="Helical" evidence="9">
    <location>
        <begin position="144"/>
        <end position="166"/>
    </location>
</feature>
<dbReference type="PANTHER" id="PTHR22926">
    <property type="entry name" value="PHOSPHO-N-ACETYLMURAMOYL-PENTAPEPTIDE-TRANSFERASE"/>
    <property type="match status" value="1"/>
</dbReference>
<dbReference type="CDD" id="cd06853">
    <property type="entry name" value="GT_WecA_like"/>
    <property type="match status" value="1"/>
</dbReference>
<feature type="region of interest" description="Disordered" evidence="8">
    <location>
        <begin position="506"/>
        <end position="528"/>
    </location>
</feature>
<dbReference type="GO" id="GO:0005886">
    <property type="term" value="C:plasma membrane"/>
    <property type="evidence" value="ECO:0007669"/>
    <property type="project" value="UniProtKB-SubCell"/>
</dbReference>
<keyword evidence="6 9" id="KW-0472">Membrane</keyword>
<keyword evidence="11" id="KW-1185">Reference proteome</keyword>
<evidence type="ECO:0000256" key="1">
    <source>
        <dbReference type="ARBA" id="ARBA00004651"/>
    </source>
</evidence>
<dbReference type="InterPro" id="IPR000715">
    <property type="entry name" value="Glycosyl_transferase_4"/>
</dbReference>
<feature type="transmembrane region" description="Helical" evidence="9">
    <location>
        <begin position="252"/>
        <end position="273"/>
    </location>
</feature>
<comment type="caution">
    <text evidence="10">The sequence shown here is derived from an EMBL/GenBank/DDBJ whole genome shotgun (WGS) entry which is preliminary data.</text>
</comment>
<evidence type="ECO:0000256" key="8">
    <source>
        <dbReference type="SAM" id="MobiDB-lite"/>
    </source>
</evidence>
<feature type="transmembrane region" description="Helical" evidence="9">
    <location>
        <begin position="193"/>
        <end position="213"/>
    </location>
</feature>
<evidence type="ECO:0000256" key="4">
    <source>
        <dbReference type="ARBA" id="ARBA00022692"/>
    </source>
</evidence>
<keyword evidence="7" id="KW-0460">Magnesium</keyword>
<protein>
    <submittedName>
        <fullName evidence="10">WecA-like glycosyltransferase</fullName>
        <ecNumber evidence="10">2.7.8.33</ecNumber>
    </submittedName>
</protein>
<dbReference type="Pfam" id="PF00953">
    <property type="entry name" value="Glycos_transf_4"/>
    <property type="match status" value="1"/>
</dbReference>
<feature type="binding site" evidence="7">
    <location>
        <position position="224"/>
    </location>
    <ligand>
        <name>Mg(2+)</name>
        <dbReference type="ChEBI" id="CHEBI:18420"/>
    </ligand>
</feature>
<keyword evidence="7" id="KW-0479">Metal-binding</keyword>
<dbReference type="OrthoDB" id="9783652at2"/>
<dbReference type="RefSeq" id="WP_146404435.1">
    <property type="nucleotide sequence ID" value="NZ_SJPJ01000002.1"/>
</dbReference>
<dbReference type="GO" id="GO:0071555">
    <property type="term" value="P:cell wall organization"/>
    <property type="evidence" value="ECO:0007669"/>
    <property type="project" value="TreeGrafter"/>
</dbReference>
<dbReference type="GO" id="GO:0036380">
    <property type="term" value="F:UDP-N-acetylglucosamine-undecaprenyl-phosphate N-acetylglucosaminephosphotransferase activity"/>
    <property type="evidence" value="ECO:0007669"/>
    <property type="project" value="UniProtKB-EC"/>
</dbReference>
<keyword evidence="3 10" id="KW-0808">Transferase</keyword>
<name>A0A5C5YP80_9BACT</name>
<evidence type="ECO:0000313" key="10">
    <source>
        <dbReference type="EMBL" id="TWT76714.1"/>
    </source>
</evidence>
<gene>
    <name evidence="10" type="ORF">CA13_72120</name>
</gene>
<dbReference type="Proteomes" id="UP000315010">
    <property type="component" value="Unassembled WGS sequence"/>
</dbReference>
<feature type="binding site" evidence="7">
    <location>
        <position position="164"/>
    </location>
    <ligand>
        <name>Mg(2+)</name>
        <dbReference type="ChEBI" id="CHEBI:18420"/>
    </ligand>
</feature>
<accession>A0A5C5YP80</accession>
<feature type="compositionally biased region" description="Polar residues" evidence="8">
    <location>
        <begin position="513"/>
        <end position="528"/>
    </location>
</feature>
<feature type="transmembrane region" description="Helical" evidence="9">
    <location>
        <begin position="81"/>
        <end position="103"/>
    </location>
</feature>
<evidence type="ECO:0000313" key="11">
    <source>
        <dbReference type="Proteomes" id="UP000315010"/>
    </source>
</evidence>
<dbReference type="GO" id="GO:0046872">
    <property type="term" value="F:metal ion binding"/>
    <property type="evidence" value="ECO:0007669"/>
    <property type="project" value="UniProtKB-KW"/>
</dbReference>
<evidence type="ECO:0000256" key="5">
    <source>
        <dbReference type="ARBA" id="ARBA00022989"/>
    </source>
</evidence>
<dbReference type="GO" id="GO:0009103">
    <property type="term" value="P:lipopolysaccharide biosynthetic process"/>
    <property type="evidence" value="ECO:0007669"/>
    <property type="project" value="TreeGrafter"/>
</dbReference>
<feature type="transmembrane region" description="Helical" evidence="9">
    <location>
        <begin position="322"/>
        <end position="344"/>
    </location>
</feature>
<dbReference type="AlphaFoldDB" id="A0A5C5YP80"/>
<feature type="transmembrane region" description="Helical" evidence="9">
    <location>
        <begin position="294"/>
        <end position="316"/>
    </location>
</feature>
<keyword evidence="4 9" id="KW-0812">Transmembrane</keyword>